<reference evidence="1" key="1">
    <citation type="submission" date="2021-01" db="EMBL/GenBank/DDBJ databases">
        <authorList>
            <person name="Sun Q."/>
        </authorList>
    </citation>
    <scope>NUCLEOTIDE SEQUENCE</scope>
    <source>
        <strain evidence="1">YIM B02566</strain>
    </source>
</reference>
<keyword evidence="2" id="KW-1185">Reference proteome</keyword>
<evidence type="ECO:0000313" key="2">
    <source>
        <dbReference type="Proteomes" id="UP000616151"/>
    </source>
</evidence>
<organism evidence="1 2">
    <name type="scientific">Taklimakanibacter albus</name>
    <dbReference type="NCBI Taxonomy" id="2800327"/>
    <lineage>
        <taxon>Bacteria</taxon>
        <taxon>Pseudomonadati</taxon>
        <taxon>Pseudomonadota</taxon>
        <taxon>Alphaproteobacteria</taxon>
        <taxon>Hyphomicrobiales</taxon>
        <taxon>Aestuariivirgaceae</taxon>
        <taxon>Taklimakanibacter</taxon>
    </lineage>
</organism>
<protein>
    <submittedName>
        <fullName evidence="1">LLM class flavin-dependent oxidoreductase</fullName>
    </submittedName>
</protein>
<comment type="caution">
    <text evidence="1">The sequence shown here is derived from an EMBL/GenBank/DDBJ whole genome shotgun (WGS) entry which is preliminary data.</text>
</comment>
<sequence>MEFNHFLSAYYPDKSYGGDRLYADMIEQAKLAERLGYRGVTIPEHHLINILLVPDPLQMAVKVAAVTKHIEVVTSVSVLPLHDMRIFAGQAIQADILCDGRLILGVGRGAFAYEMARMGVPIETSREKFDESLDLLMALFAREEVAWDGKYYKFDPITVMPRPVSKTRPQLMVAALVPEGIYASTKRGFHIQTTPLDATFEKMKTQVGAFHRGKAELGKEGEHLRLALSRVCVLAKDDADAAHKTMLAYDYYSRFNNVFTGPGIVENGQIAPLPQKQTIEQLSQNLIICTKSEMVDRVAQYAGLGIDDFIMNVNIGHTQGEALDAMQRFAEFVMPHIPKAKSNRAA</sequence>
<accession>A0ACC5RFY7</accession>
<name>A0ACC5RFY7_9HYPH</name>
<proteinExistence type="predicted"/>
<evidence type="ECO:0000313" key="1">
    <source>
        <dbReference type="EMBL" id="MBK1871375.1"/>
    </source>
</evidence>
<gene>
    <name evidence="1" type="ORF">JHL16_33720</name>
</gene>
<dbReference type="EMBL" id="JAENHL010000008">
    <property type="protein sequence ID" value="MBK1871375.1"/>
    <property type="molecule type" value="Genomic_DNA"/>
</dbReference>
<dbReference type="Proteomes" id="UP000616151">
    <property type="component" value="Unassembled WGS sequence"/>
</dbReference>